<dbReference type="Pfam" id="PF02872">
    <property type="entry name" value="5_nucleotid_C"/>
    <property type="match status" value="1"/>
</dbReference>
<dbReference type="CDD" id="cd00845">
    <property type="entry name" value="MPP_UshA_N_like"/>
    <property type="match status" value="1"/>
</dbReference>
<feature type="domain" description="5'-Nucleotidase C-terminal" evidence="3">
    <location>
        <begin position="303"/>
        <end position="476"/>
    </location>
</feature>
<comment type="caution">
    <text evidence="4">The sequence shown here is derived from an EMBL/GenBank/DDBJ whole genome shotgun (WGS) entry which is preliminary data.</text>
</comment>
<dbReference type="PANTHER" id="PTHR11575">
    <property type="entry name" value="5'-NUCLEOTIDASE-RELATED"/>
    <property type="match status" value="1"/>
</dbReference>
<evidence type="ECO:0000313" key="5">
    <source>
        <dbReference type="Proteomes" id="UP001141422"/>
    </source>
</evidence>
<evidence type="ECO:0000256" key="1">
    <source>
        <dbReference type="ARBA" id="ARBA00022729"/>
    </source>
</evidence>
<dbReference type="Pfam" id="PF00149">
    <property type="entry name" value="Metallophos"/>
    <property type="match status" value="1"/>
</dbReference>
<evidence type="ECO:0000259" key="3">
    <source>
        <dbReference type="Pfam" id="PF02872"/>
    </source>
</evidence>
<dbReference type="Gene3D" id="3.90.780.10">
    <property type="entry name" value="5'-Nucleotidase, C-terminal domain"/>
    <property type="match status" value="1"/>
</dbReference>
<dbReference type="EMBL" id="JAPTGB010000001">
    <property type="protein sequence ID" value="MCZ0859714.1"/>
    <property type="molecule type" value="Genomic_DNA"/>
</dbReference>
<dbReference type="InterPro" id="IPR008334">
    <property type="entry name" value="5'-Nucleotdase_C"/>
</dbReference>
<dbReference type="RefSeq" id="WP_268923936.1">
    <property type="nucleotide sequence ID" value="NZ_JAPTGB010000001.1"/>
</dbReference>
<name>A0ABT4IED1_9EURY</name>
<gene>
    <name evidence="4" type="ORF">O0S10_00555</name>
</gene>
<dbReference type="InterPro" id="IPR036907">
    <property type="entry name" value="5'-Nucleotdase_C_sf"/>
</dbReference>
<proteinExistence type="predicted"/>
<dbReference type="InterPro" id="IPR006179">
    <property type="entry name" value="5_nucleotidase/apyrase"/>
</dbReference>
<dbReference type="SUPFAM" id="SSF56300">
    <property type="entry name" value="Metallo-dependent phosphatases"/>
    <property type="match status" value="1"/>
</dbReference>
<keyword evidence="1" id="KW-0732">Signal</keyword>
<dbReference type="InterPro" id="IPR004843">
    <property type="entry name" value="Calcineurin-like_PHP"/>
</dbReference>
<reference evidence="4" key="1">
    <citation type="submission" date="2022-12" db="EMBL/GenBank/DDBJ databases">
        <title>Isolation and characterisation of novel Methanocorpusculum spp. from native Australian herbivores indicates the genus is ancestrally host-associated.</title>
        <authorList>
            <person name="Volmer J.G."/>
            <person name="Soo R.M."/>
            <person name="Evans P.N."/>
            <person name="Hoedt E.C."/>
            <person name="Astorga Alsina A.L."/>
            <person name="Woodcroft B.J."/>
            <person name="Tyson G.W."/>
            <person name="Hugenholtz P."/>
            <person name="Morrison M."/>
        </authorList>
    </citation>
    <scope>NUCLEOTIDE SEQUENCE</scope>
    <source>
        <strain evidence="4">MG</strain>
    </source>
</reference>
<keyword evidence="5" id="KW-1185">Reference proteome</keyword>
<accession>A0ABT4IED1</accession>
<dbReference type="InterPro" id="IPR029052">
    <property type="entry name" value="Metallo-depent_PP-like"/>
</dbReference>
<protein>
    <submittedName>
        <fullName evidence="4">5'-nucleotidase C-terminal domain-containing protein</fullName>
    </submittedName>
</protein>
<dbReference type="InterPro" id="IPR006146">
    <property type="entry name" value="5'-Nucleotdase_CS"/>
</dbReference>
<dbReference type="Gene3D" id="3.60.21.10">
    <property type="match status" value="1"/>
</dbReference>
<feature type="domain" description="Calcineurin-like phosphoesterase" evidence="2">
    <location>
        <begin position="38"/>
        <end position="231"/>
    </location>
</feature>
<evidence type="ECO:0000313" key="4">
    <source>
        <dbReference type="EMBL" id="MCZ0859714.1"/>
    </source>
</evidence>
<dbReference type="PROSITE" id="PS00786">
    <property type="entry name" value="5_NUCLEOTIDASE_2"/>
    <property type="match status" value="1"/>
</dbReference>
<dbReference type="PRINTS" id="PR01607">
    <property type="entry name" value="APYRASEFAMLY"/>
</dbReference>
<evidence type="ECO:0000259" key="2">
    <source>
        <dbReference type="Pfam" id="PF00149"/>
    </source>
</evidence>
<dbReference type="PANTHER" id="PTHR11575:SF24">
    <property type="entry name" value="5'-NUCLEOTIDASE"/>
    <property type="match status" value="1"/>
</dbReference>
<dbReference type="Proteomes" id="UP001141422">
    <property type="component" value="Unassembled WGS sequence"/>
</dbReference>
<sequence length="519" mass="54408">MNQKYRTYLAVVLAAVLLLAGFLVITLGTAGDAEVTITIYHTNDMHGHLEDLAYTIPLRDATPNALLVSAGDATQGTLLATATNGTAIMTLMNAAEYDVMTLGNHEFDKGAGHARELAGLAEFPVLSANTIYPNGTALLGNDGNLIIETGGKRIGFFGITTTETSGPYSQFICTDEISAAKNQTARLAEKDADLIVALVHIGNDPSSSPTSYDLAAAVPEIDLIIDGHSHTVIQDTVGNTTIVQTGAFFQNLGRINITFTADGHSIETSLIPVADLRNGTADPAYAALYANLSDMSGEGYERVIGNSATPLAANAENGTRLVRMQEMPLGDLVADSMRWYAKKTLAGTERDGLPIVAAVNGGGVRENLPAGDLTLGDAYTVLPFGNMVTLLGITPAELYAALENGVSGLPGADGRFLQVAGIRMTIDAEAVPQNRVVSVELADGGGVLDRNDTTTELVFATNSYVASGAEGYEVFAGKHPIEETTVDAVVFAEYLTVLTEAGGGSFTYAVPARIVEEEI</sequence>
<organism evidence="4 5">
    <name type="scientific">Methanocorpusculum petauri</name>
    <dbReference type="NCBI Taxonomy" id="3002863"/>
    <lineage>
        <taxon>Archaea</taxon>
        <taxon>Methanobacteriati</taxon>
        <taxon>Methanobacteriota</taxon>
        <taxon>Stenosarchaea group</taxon>
        <taxon>Methanomicrobia</taxon>
        <taxon>Methanomicrobiales</taxon>
        <taxon>Methanocorpusculaceae</taxon>
        <taxon>Methanocorpusculum</taxon>
    </lineage>
</organism>
<dbReference type="SUPFAM" id="SSF55816">
    <property type="entry name" value="5'-nucleotidase (syn. UDP-sugar hydrolase), C-terminal domain"/>
    <property type="match status" value="1"/>
</dbReference>